<name>A0AA96WK67_9CYAN</name>
<sequence length="851" mass="95166">MSTDSSFSLRLHSLYYNLGCILHQQGKLAAAADSYSQALALKPMPAATASQRRLTIGPESHGQRVKRSHSQRHVNSIDYAKIYNNLACLFVQQGRWQEAIQTYQQAIALQPNQAALYNNLGRVLFRQDPVQAIGAYRRAIELQPDFVLAHHNLGLTLQYQGQHRAAIDCFQRTLQLNPTHLSAHSDCAVSWLALGEIDLMLDSLRQAIWFDADKLESYCDGVEQVTDTDDELLLAKKSCGRFLQTLLQQTESIDWEPARDYLTQTYCHWANVLTTYGGSEQLRRAEIYYQRALQLQPKNVLIALGLADCLVQQERYNAAILVCHAALAICPDAAPIYQKVGYVLEQQQHYSAAITYYQKALNLPSQSKLPLKPPSKLPLNKAVKITESTVGLAAVAESVPHAVSKSYYASTWDWMVAHDLTDNYVALSLNAFGKRDNAATQQLAMEQNDHSIDSAVGLANTNSANANSGNGDSCAGLNCRRCLQQIWDRFNPIHLGDGLYICNGNPVSIDTFPLFVAKLPYGQAWAVPQQNAWMVCNAIAVLTSDQYLLADLCRAYPGQLPGCDHPDSNLHRIYTQPSLTSLQNIEGRIAVLSSLSGNTYFHWMVDVLPRIELLRFSGIDLAEIDWFLINGGQHSFQCQTLAQLGIPVEKVLSSDRHPHIQATELIVPSFAGHFGWLDEWALSFLRRSFLLPMLNGGPPNPGKFPERIYISRSQANHRQLLNEAAVLEQLRPLGFVPVQLESLSFSEQVALFAHAKAIIAPHGSGLTNIIFCRPETIVVELVSPHYIRHYYWVISRLLGLQHYFLVGDDLTCAPVRELMYQNPLIEDIWVNLDSLKTTLDRLQLNDLTLAS</sequence>
<feature type="repeat" description="TPR" evidence="3">
    <location>
        <begin position="147"/>
        <end position="180"/>
    </location>
</feature>
<evidence type="ECO:0000256" key="2">
    <source>
        <dbReference type="ARBA" id="ARBA00022803"/>
    </source>
</evidence>
<dbReference type="AlphaFoldDB" id="A0AA96WK67"/>
<dbReference type="SUPFAM" id="SSF48452">
    <property type="entry name" value="TPR-like"/>
    <property type="match status" value="2"/>
</dbReference>
<dbReference type="InterPro" id="IPR011990">
    <property type="entry name" value="TPR-like_helical_dom_sf"/>
</dbReference>
<dbReference type="Pfam" id="PF13432">
    <property type="entry name" value="TPR_16"/>
    <property type="match status" value="1"/>
</dbReference>
<dbReference type="InterPro" id="IPR019734">
    <property type="entry name" value="TPR_rpt"/>
</dbReference>
<evidence type="ECO:0000313" key="5">
    <source>
        <dbReference type="EMBL" id="WNZ27427.1"/>
    </source>
</evidence>
<gene>
    <name evidence="5" type="ORF">HJG54_31595</name>
</gene>
<keyword evidence="1" id="KW-0677">Repeat</keyword>
<dbReference type="RefSeq" id="WP_316435709.1">
    <property type="nucleotide sequence ID" value="NZ_CP053587.1"/>
</dbReference>
<feature type="domain" description="Glycosyltransferase 61 catalytic" evidence="4">
    <location>
        <begin position="600"/>
        <end position="779"/>
    </location>
</feature>
<dbReference type="EMBL" id="CP053587">
    <property type="protein sequence ID" value="WNZ27427.1"/>
    <property type="molecule type" value="Genomic_DNA"/>
</dbReference>
<evidence type="ECO:0000259" key="4">
    <source>
        <dbReference type="Pfam" id="PF04577"/>
    </source>
</evidence>
<dbReference type="Pfam" id="PF00515">
    <property type="entry name" value="TPR_1"/>
    <property type="match status" value="2"/>
</dbReference>
<dbReference type="PANTHER" id="PTHR44858:SF1">
    <property type="entry name" value="UDP-N-ACETYLGLUCOSAMINE--PEPTIDE N-ACETYLGLUCOSAMINYLTRANSFERASE SPINDLY-RELATED"/>
    <property type="match status" value="1"/>
</dbReference>
<feature type="repeat" description="TPR" evidence="3">
    <location>
        <begin position="12"/>
        <end position="45"/>
    </location>
</feature>
<feature type="repeat" description="TPR" evidence="3">
    <location>
        <begin position="334"/>
        <end position="367"/>
    </location>
</feature>
<feature type="repeat" description="TPR" evidence="3">
    <location>
        <begin position="80"/>
        <end position="113"/>
    </location>
</feature>
<organism evidence="5">
    <name type="scientific">Leptolyngbya sp. NK1-12</name>
    <dbReference type="NCBI Taxonomy" id="2547451"/>
    <lineage>
        <taxon>Bacteria</taxon>
        <taxon>Bacillati</taxon>
        <taxon>Cyanobacteriota</taxon>
        <taxon>Cyanophyceae</taxon>
        <taxon>Leptolyngbyales</taxon>
        <taxon>Leptolyngbyaceae</taxon>
        <taxon>Leptolyngbya group</taxon>
        <taxon>Leptolyngbya</taxon>
    </lineage>
</organism>
<dbReference type="PANTHER" id="PTHR44858">
    <property type="entry name" value="TETRATRICOPEPTIDE REPEAT PROTEIN 6"/>
    <property type="match status" value="1"/>
</dbReference>
<accession>A0AA96WK67</accession>
<dbReference type="GO" id="GO:0016757">
    <property type="term" value="F:glycosyltransferase activity"/>
    <property type="evidence" value="ECO:0007669"/>
    <property type="project" value="InterPro"/>
</dbReference>
<proteinExistence type="predicted"/>
<dbReference type="InterPro" id="IPR049625">
    <property type="entry name" value="Glyco_transf_61_cat"/>
</dbReference>
<dbReference type="InterPro" id="IPR050498">
    <property type="entry name" value="Ycf3"/>
</dbReference>
<dbReference type="PROSITE" id="PS50005">
    <property type="entry name" value="TPR"/>
    <property type="match status" value="4"/>
</dbReference>
<protein>
    <submittedName>
        <fullName evidence="5">DUF563 domain-containing protein</fullName>
    </submittedName>
</protein>
<evidence type="ECO:0000256" key="3">
    <source>
        <dbReference type="PROSITE-ProRule" id="PRU00339"/>
    </source>
</evidence>
<dbReference type="Pfam" id="PF13414">
    <property type="entry name" value="TPR_11"/>
    <property type="match status" value="1"/>
</dbReference>
<dbReference type="PROSITE" id="PS50293">
    <property type="entry name" value="TPR_REGION"/>
    <property type="match status" value="1"/>
</dbReference>
<evidence type="ECO:0000256" key="1">
    <source>
        <dbReference type="ARBA" id="ARBA00022737"/>
    </source>
</evidence>
<dbReference type="SMART" id="SM00028">
    <property type="entry name" value="TPR"/>
    <property type="match status" value="7"/>
</dbReference>
<reference evidence="5" key="1">
    <citation type="submission" date="2020-05" db="EMBL/GenBank/DDBJ databases">
        <authorList>
            <person name="Zhu T."/>
            <person name="Keshari N."/>
            <person name="Lu X."/>
        </authorList>
    </citation>
    <scope>NUCLEOTIDE SEQUENCE</scope>
    <source>
        <strain evidence="5">NK1-12</strain>
    </source>
</reference>
<dbReference type="Pfam" id="PF04577">
    <property type="entry name" value="Glyco_transf_61"/>
    <property type="match status" value="1"/>
</dbReference>
<keyword evidence="2 3" id="KW-0802">TPR repeat</keyword>
<dbReference type="Gene3D" id="1.25.40.10">
    <property type="entry name" value="Tetratricopeptide repeat domain"/>
    <property type="match status" value="4"/>
</dbReference>